<keyword evidence="3" id="KW-0648">Protein biosynthesis</keyword>
<name>A0AAD5W0B8_9AGAR</name>
<feature type="region of interest" description="Disordered" evidence="4">
    <location>
        <begin position="24"/>
        <end position="47"/>
    </location>
</feature>
<sequence>MISSSSAAPRLDLDSSHGQWASLSSVGSELTSQKEGSDSRSATVEGRSNTITCSKHFDPFQSDRRILGPHISKLSPFSRTIATARAIDDFGVVSYPAGIIRREGKVNVSGSGGIFRYDRQFLLQFMNACKAKPDFLINLETFGLVPGEQPLYPLPKKTKAVKASRVSQALPTISILSGVPTTSSNASSRPGDQPPKSTRSKRRGKRRGQLSLEVSSVAEATQPKQTAMPGALPDNVSGAAPDPSNSVEEEVKGLLTDLSEANFDLASDRMIQMVNQSAEEQNCRTLAIVSRLIPEIAVDIPALSNTYAGLCRKMMAQVSDQVRDASIKNHVGEPMYGGQLFRKYLLQKCREEYESSWADAGNSPAELDLGPEPREGSGATRRSKRLGATKFLSELFHVEMLTERIMHESIKKILRGFSAEPVQEDSLECFCVLMTVVGRLLDKPKARSHMNVYFQRVREAANNPEINPRVKALLQIYGRGVGLTSADLRVATGKDCTNPIL</sequence>
<keyword evidence="2" id="KW-0396">Initiation factor</keyword>
<dbReference type="PANTHER" id="PTHR23253">
    <property type="entry name" value="EUKARYOTIC TRANSLATION INITIATION FACTOR 4 GAMMA"/>
    <property type="match status" value="1"/>
</dbReference>
<dbReference type="EMBL" id="JANIEX010000053">
    <property type="protein sequence ID" value="KAJ3574931.1"/>
    <property type="molecule type" value="Genomic_DNA"/>
</dbReference>
<evidence type="ECO:0000259" key="5">
    <source>
        <dbReference type="SMART" id="SM00543"/>
    </source>
</evidence>
<dbReference type="Pfam" id="PF12152">
    <property type="entry name" value="eIF_4G1"/>
    <property type="match status" value="1"/>
</dbReference>
<feature type="domain" description="MIF4G" evidence="5">
    <location>
        <begin position="248"/>
        <end position="484"/>
    </location>
</feature>
<dbReference type="PANTHER" id="PTHR23253:SF9">
    <property type="entry name" value="EUKARYOTIC TRANSLATION INITIATION FACTOR 4 GAMMA 2"/>
    <property type="match status" value="1"/>
</dbReference>
<dbReference type="SUPFAM" id="SSF48371">
    <property type="entry name" value="ARM repeat"/>
    <property type="match status" value="1"/>
</dbReference>
<organism evidence="6 7">
    <name type="scientific">Leucocoprinus birnbaumii</name>
    <dbReference type="NCBI Taxonomy" id="56174"/>
    <lineage>
        <taxon>Eukaryota</taxon>
        <taxon>Fungi</taxon>
        <taxon>Dikarya</taxon>
        <taxon>Basidiomycota</taxon>
        <taxon>Agaricomycotina</taxon>
        <taxon>Agaricomycetes</taxon>
        <taxon>Agaricomycetidae</taxon>
        <taxon>Agaricales</taxon>
        <taxon>Agaricineae</taxon>
        <taxon>Agaricaceae</taxon>
        <taxon>Leucocoprinus</taxon>
    </lineage>
</organism>
<feature type="region of interest" description="Disordered" evidence="4">
    <location>
        <begin position="177"/>
        <end position="249"/>
    </location>
</feature>
<dbReference type="GO" id="GO:0016281">
    <property type="term" value="C:eukaryotic translation initiation factor 4F complex"/>
    <property type="evidence" value="ECO:0007669"/>
    <property type="project" value="TreeGrafter"/>
</dbReference>
<dbReference type="Gene3D" id="1.20.970.30">
    <property type="entry name" value="eIF4G, eIF4E-binding domain"/>
    <property type="match status" value="1"/>
</dbReference>
<dbReference type="GO" id="GO:0003743">
    <property type="term" value="F:translation initiation factor activity"/>
    <property type="evidence" value="ECO:0007669"/>
    <property type="project" value="UniProtKB-KW"/>
</dbReference>
<dbReference type="Gene3D" id="1.25.40.180">
    <property type="match status" value="1"/>
</dbReference>
<feature type="compositionally biased region" description="Basic residues" evidence="4">
    <location>
        <begin position="198"/>
        <end position="208"/>
    </location>
</feature>
<evidence type="ECO:0000256" key="2">
    <source>
        <dbReference type="ARBA" id="ARBA00022540"/>
    </source>
</evidence>
<evidence type="ECO:0000313" key="6">
    <source>
        <dbReference type="EMBL" id="KAJ3574931.1"/>
    </source>
</evidence>
<dbReference type="InterPro" id="IPR016024">
    <property type="entry name" value="ARM-type_fold"/>
</dbReference>
<protein>
    <recommendedName>
        <fullName evidence="5">MIF4G domain-containing protein</fullName>
    </recommendedName>
</protein>
<evidence type="ECO:0000313" key="7">
    <source>
        <dbReference type="Proteomes" id="UP001213000"/>
    </source>
</evidence>
<proteinExistence type="inferred from homology"/>
<dbReference type="InterPro" id="IPR036211">
    <property type="entry name" value="eIF4G_eIF4E-bd_sf"/>
</dbReference>
<dbReference type="InterPro" id="IPR003890">
    <property type="entry name" value="MIF4G-like_typ-3"/>
</dbReference>
<evidence type="ECO:0000256" key="3">
    <source>
        <dbReference type="ARBA" id="ARBA00022917"/>
    </source>
</evidence>
<evidence type="ECO:0000256" key="4">
    <source>
        <dbReference type="SAM" id="MobiDB-lite"/>
    </source>
</evidence>
<dbReference type="AlphaFoldDB" id="A0AAD5W0B8"/>
<keyword evidence="7" id="KW-1185">Reference proteome</keyword>
<feature type="compositionally biased region" description="Polar residues" evidence="4">
    <location>
        <begin position="212"/>
        <end position="225"/>
    </location>
</feature>
<dbReference type="Proteomes" id="UP001213000">
    <property type="component" value="Unassembled WGS sequence"/>
</dbReference>
<dbReference type="SMART" id="SM00543">
    <property type="entry name" value="MIF4G"/>
    <property type="match status" value="1"/>
</dbReference>
<feature type="region of interest" description="Disordered" evidence="4">
    <location>
        <begin position="360"/>
        <end position="383"/>
    </location>
</feature>
<reference evidence="6" key="1">
    <citation type="submission" date="2022-07" db="EMBL/GenBank/DDBJ databases">
        <title>Genome Sequence of Leucocoprinus birnbaumii.</title>
        <authorList>
            <person name="Buettner E."/>
        </authorList>
    </citation>
    <scope>NUCLEOTIDE SEQUENCE</scope>
    <source>
        <strain evidence="6">VT141</strain>
    </source>
</reference>
<comment type="similarity">
    <text evidence="1">Belongs to the eukaryotic initiation factor 4G family.</text>
</comment>
<dbReference type="InterPro" id="IPR022745">
    <property type="entry name" value="eIF4G1_eIF4E-bd"/>
</dbReference>
<accession>A0AAD5W0B8</accession>
<feature type="compositionally biased region" description="Polar residues" evidence="4">
    <location>
        <begin position="177"/>
        <end position="190"/>
    </location>
</feature>
<evidence type="ECO:0000256" key="1">
    <source>
        <dbReference type="ARBA" id="ARBA00005775"/>
    </source>
</evidence>
<dbReference type="GO" id="GO:0003729">
    <property type="term" value="F:mRNA binding"/>
    <property type="evidence" value="ECO:0007669"/>
    <property type="project" value="TreeGrafter"/>
</dbReference>
<comment type="caution">
    <text evidence="6">The sequence shown here is derived from an EMBL/GenBank/DDBJ whole genome shotgun (WGS) entry which is preliminary data.</text>
</comment>
<dbReference type="Pfam" id="PF02854">
    <property type="entry name" value="MIF4G"/>
    <property type="match status" value="1"/>
</dbReference>
<gene>
    <name evidence="6" type="ORF">NP233_g1447</name>
</gene>
<dbReference type="SUPFAM" id="SSF101489">
    <property type="entry name" value="Eukaryotic initiation factor 4f subunit eIF4g, eIF4e-binding domain"/>
    <property type="match status" value="1"/>
</dbReference>